<evidence type="ECO:0000313" key="2">
    <source>
        <dbReference type="Proteomes" id="UP001156146"/>
    </source>
</evidence>
<dbReference type="EMBL" id="JAIRCA020000028">
    <property type="protein sequence ID" value="MDI2140315.1"/>
    <property type="molecule type" value="Genomic_DNA"/>
</dbReference>
<organism evidence="1 2">
    <name type="scientific">Streptococcus hohhotensis</name>
    <dbReference type="NCBI Taxonomy" id="2866998"/>
    <lineage>
        <taxon>Bacteria</taxon>
        <taxon>Bacillati</taxon>
        <taxon>Bacillota</taxon>
        <taxon>Bacilli</taxon>
        <taxon>Lactobacillales</taxon>
        <taxon>Streptococcaceae</taxon>
        <taxon>Streptococcus</taxon>
        <taxon>Streptococcus mitis group</taxon>
    </lineage>
</organism>
<keyword evidence="2" id="KW-1185">Reference proteome</keyword>
<name>A0ABT6QFR6_9STRE</name>
<reference evidence="1" key="1">
    <citation type="submission" date="2023-05" db="EMBL/GenBank/DDBJ databases">
        <title>Streptococcus hohhotensis sp. nov., isolated from the breast milk of healthy women.</title>
        <authorList>
            <person name="Liu W."/>
        </authorList>
    </citation>
    <scope>NUCLEOTIDE SEQUENCE</scope>
    <source>
        <strain evidence="1">IMAU99199</strain>
    </source>
</reference>
<accession>A0ABT6QFR6</accession>
<sequence length="88" mass="10629">MFNYKDFLEQIQEFVEQDDRHGWNGNNIDWDGFRNLYGDEVLSFYGIENNNSEDNKDELLNDIGVPDGFWNEFINLEFPEEFKMYSEK</sequence>
<protein>
    <submittedName>
        <fullName evidence="1">Uncharacterized protein</fullName>
    </submittedName>
</protein>
<dbReference type="Proteomes" id="UP001156146">
    <property type="component" value="Unassembled WGS sequence"/>
</dbReference>
<evidence type="ECO:0000313" key="1">
    <source>
        <dbReference type="EMBL" id="MDI2140315.1"/>
    </source>
</evidence>
<comment type="caution">
    <text evidence="1">The sequence shown here is derived from an EMBL/GenBank/DDBJ whole genome shotgun (WGS) entry which is preliminary data.</text>
</comment>
<dbReference type="RefSeq" id="WP_224219132.1">
    <property type="nucleotide sequence ID" value="NZ_JAIRCA020000028.1"/>
</dbReference>
<gene>
    <name evidence="1" type="ORF">K4Z77_009190</name>
</gene>
<proteinExistence type="predicted"/>